<dbReference type="GO" id="GO:0000324">
    <property type="term" value="C:fungal-type vacuole"/>
    <property type="evidence" value="ECO:0007669"/>
    <property type="project" value="TreeGrafter"/>
</dbReference>
<keyword evidence="3 5" id="KW-1133">Transmembrane helix</keyword>
<feature type="transmembrane region" description="Helical" evidence="5">
    <location>
        <begin position="104"/>
        <end position="125"/>
    </location>
</feature>
<feature type="transmembrane region" description="Helical" evidence="5">
    <location>
        <begin position="182"/>
        <end position="206"/>
    </location>
</feature>
<dbReference type="EMBL" id="KB706581">
    <property type="protein sequence ID" value="EMR66788.1"/>
    <property type="molecule type" value="Genomic_DNA"/>
</dbReference>
<protein>
    <submittedName>
        <fullName evidence="6">Putative parasitic phase-specific protein psp-1 protein</fullName>
    </submittedName>
</protein>
<dbReference type="Proteomes" id="UP000012174">
    <property type="component" value="Unassembled WGS sequence"/>
</dbReference>
<evidence type="ECO:0000256" key="1">
    <source>
        <dbReference type="ARBA" id="ARBA00004141"/>
    </source>
</evidence>
<keyword evidence="2 5" id="KW-0812">Transmembrane</keyword>
<dbReference type="GO" id="GO:0005886">
    <property type="term" value="C:plasma membrane"/>
    <property type="evidence" value="ECO:0007669"/>
    <property type="project" value="TreeGrafter"/>
</dbReference>
<evidence type="ECO:0000256" key="3">
    <source>
        <dbReference type="ARBA" id="ARBA00022989"/>
    </source>
</evidence>
<evidence type="ECO:0000256" key="2">
    <source>
        <dbReference type="ARBA" id="ARBA00022692"/>
    </source>
</evidence>
<keyword evidence="7" id="KW-1185">Reference proteome</keyword>
<keyword evidence="4 5" id="KW-0472">Membrane</keyword>
<evidence type="ECO:0000256" key="4">
    <source>
        <dbReference type="ARBA" id="ARBA00023136"/>
    </source>
</evidence>
<comment type="subcellular location">
    <subcellularLocation>
        <location evidence="1">Membrane</location>
        <topology evidence="1">Multi-pass membrane protein</topology>
    </subcellularLocation>
</comment>
<dbReference type="AlphaFoldDB" id="M7SQM3"/>
<dbReference type="PANTHER" id="PTHR31465">
    <property type="entry name" value="PROTEIN RTA1-RELATED"/>
    <property type="match status" value="1"/>
</dbReference>
<dbReference type="OrthoDB" id="4521223at2759"/>
<feature type="transmembrane region" description="Helical" evidence="5">
    <location>
        <begin position="234"/>
        <end position="254"/>
    </location>
</feature>
<evidence type="ECO:0000313" key="6">
    <source>
        <dbReference type="EMBL" id="EMR66788.1"/>
    </source>
</evidence>
<feature type="transmembrane region" description="Helical" evidence="5">
    <location>
        <begin position="46"/>
        <end position="65"/>
    </location>
</feature>
<gene>
    <name evidence="6" type="ORF">UCREL1_6218</name>
</gene>
<dbReference type="HOGENOM" id="CLU_033465_6_1_1"/>
<evidence type="ECO:0000256" key="5">
    <source>
        <dbReference type="SAM" id="Phobius"/>
    </source>
</evidence>
<accession>M7SQM3</accession>
<sequence>MSTDSQGAAAANTTAAAPISFADCNNDICPYSVSFYPYEIDLAPNAAFLALFSLSLAGYLAVLALTRRSKGFTAAMTLGLASEILGYAGRVISWGNQWDEGGFLMQICCLTIGPAFLAAGIYLCIRRIVTAFGPENSRIPPQYYTRIFIPCDVVSLILQAAGGAMASVAFHNKKSTDTGDNIMIAGLAFQVFTLLVFMTLCVDFFANAARRRRALGDAALDQDPGLVGLRRSKVFRAFLGALALSTVCVFWRSVFRVAELSGGWTGELMGRQDLFVGFEGVMITVAVCVLNIFHPSLCFRHGEVKHGGEVSETEKV</sequence>
<proteinExistence type="predicted"/>
<dbReference type="OMA" id="PFMIQIC"/>
<evidence type="ECO:0000313" key="7">
    <source>
        <dbReference type="Proteomes" id="UP000012174"/>
    </source>
</evidence>
<dbReference type="PANTHER" id="PTHR31465:SF7">
    <property type="entry name" value="SPHINGOID LONG-CHAIN BASE TRANSPORTER RSB1"/>
    <property type="match status" value="1"/>
</dbReference>
<reference evidence="7" key="1">
    <citation type="journal article" date="2013" name="Genome Announc.">
        <title>Draft genome sequence of the grapevine dieback fungus Eutypa lata UCR-EL1.</title>
        <authorList>
            <person name="Blanco-Ulate B."/>
            <person name="Rolshausen P.E."/>
            <person name="Cantu D."/>
        </authorList>
    </citation>
    <scope>NUCLEOTIDE SEQUENCE [LARGE SCALE GENOMIC DNA]</scope>
    <source>
        <strain evidence="7">UCR-EL1</strain>
    </source>
</reference>
<feature type="transmembrane region" description="Helical" evidence="5">
    <location>
        <begin position="274"/>
        <end position="293"/>
    </location>
</feature>
<dbReference type="KEGG" id="ela:UCREL1_6218"/>
<name>M7SQM3_EUTLA</name>
<dbReference type="eggNOG" id="ENOG502QU4U">
    <property type="taxonomic scope" value="Eukaryota"/>
</dbReference>
<feature type="transmembrane region" description="Helical" evidence="5">
    <location>
        <begin position="146"/>
        <end position="170"/>
    </location>
</feature>
<feature type="transmembrane region" description="Helical" evidence="5">
    <location>
        <begin position="72"/>
        <end position="92"/>
    </location>
</feature>
<dbReference type="InterPro" id="IPR007568">
    <property type="entry name" value="RTA1"/>
</dbReference>
<organism evidence="6 7">
    <name type="scientific">Eutypa lata (strain UCR-EL1)</name>
    <name type="common">Grapevine dieback disease fungus</name>
    <name type="synonym">Eutypa armeniacae</name>
    <dbReference type="NCBI Taxonomy" id="1287681"/>
    <lineage>
        <taxon>Eukaryota</taxon>
        <taxon>Fungi</taxon>
        <taxon>Dikarya</taxon>
        <taxon>Ascomycota</taxon>
        <taxon>Pezizomycotina</taxon>
        <taxon>Sordariomycetes</taxon>
        <taxon>Xylariomycetidae</taxon>
        <taxon>Xylariales</taxon>
        <taxon>Diatrypaceae</taxon>
        <taxon>Eutypa</taxon>
    </lineage>
</organism>
<dbReference type="Pfam" id="PF04479">
    <property type="entry name" value="RTA1"/>
    <property type="match status" value="1"/>
</dbReference>